<dbReference type="RefSeq" id="WP_083559300.1">
    <property type="nucleotide sequence ID" value="NZ_AQQV01000001.1"/>
</dbReference>
<reference evidence="9 10" key="1">
    <citation type="submission" date="2013-04" db="EMBL/GenBank/DDBJ databases">
        <title>Oceanococcus atlanticus 22II-S10r2 Genome Sequencing.</title>
        <authorList>
            <person name="Lai Q."/>
            <person name="Li G."/>
            <person name="Shao Z."/>
        </authorList>
    </citation>
    <scope>NUCLEOTIDE SEQUENCE [LARGE SCALE GENOMIC DNA]</scope>
    <source>
        <strain evidence="9 10">22II-S10r2</strain>
    </source>
</reference>
<dbReference type="Proteomes" id="UP000192342">
    <property type="component" value="Unassembled WGS sequence"/>
</dbReference>
<evidence type="ECO:0000313" key="9">
    <source>
        <dbReference type="EMBL" id="ORE88675.1"/>
    </source>
</evidence>
<dbReference type="InterPro" id="IPR006299">
    <property type="entry name" value="FlgC"/>
</dbReference>
<dbReference type="Pfam" id="PF00460">
    <property type="entry name" value="Flg_bb_rod"/>
    <property type="match status" value="1"/>
</dbReference>
<dbReference type="GO" id="GO:0071978">
    <property type="term" value="P:bacterial-type flagellum-dependent swarming motility"/>
    <property type="evidence" value="ECO:0007669"/>
    <property type="project" value="TreeGrafter"/>
</dbReference>
<dbReference type="NCBIfam" id="TIGR01395">
    <property type="entry name" value="FlgC"/>
    <property type="match status" value="1"/>
</dbReference>
<dbReference type="PANTHER" id="PTHR30435">
    <property type="entry name" value="FLAGELLAR PROTEIN"/>
    <property type="match status" value="1"/>
</dbReference>
<dbReference type="InterPro" id="IPR001444">
    <property type="entry name" value="Flag_bb_rod_N"/>
</dbReference>
<comment type="caution">
    <text evidence="9">The sequence shown here is derived from an EMBL/GenBank/DDBJ whole genome shotgun (WGS) entry which is preliminary data.</text>
</comment>
<comment type="similarity">
    <text evidence="2">Belongs to the flagella basal body rod proteins family.</text>
</comment>
<feature type="domain" description="Flagellar basal-body/hook protein C-terminal" evidence="8">
    <location>
        <begin position="84"/>
        <end position="127"/>
    </location>
</feature>
<keyword evidence="9" id="KW-0966">Cell projection</keyword>
<dbReference type="Pfam" id="PF06429">
    <property type="entry name" value="Flg_bbr_C"/>
    <property type="match status" value="1"/>
</dbReference>
<dbReference type="InterPro" id="IPR019776">
    <property type="entry name" value="Flagellar_basal_body_rod_CS"/>
</dbReference>
<proteinExistence type="inferred from homology"/>
<evidence type="ECO:0000256" key="5">
    <source>
        <dbReference type="ARBA" id="ARBA00025933"/>
    </source>
</evidence>
<organism evidence="9 10">
    <name type="scientific">Oceanococcus atlanticus</name>
    <dbReference type="NCBI Taxonomy" id="1317117"/>
    <lineage>
        <taxon>Bacteria</taxon>
        <taxon>Pseudomonadati</taxon>
        <taxon>Pseudomonadota</taxon>
        <taxon>Gammaproteobacteria</taxon>
        <taxon>Chromatiales</taxon>
        <taxon>Oceanococcaceae</taxon>
        <taxon>Oceanococcus</taxon>
    </lineage>
</organism>
<sequence>MSSFSIFQVAGSAMAAQSVRLNSVSSNLANADVVAAKPEDTYKARVPVFEARANGQGVGVKEVAESTDAPLKRYQPGHPLADEQGYVYAPNVSVVEEMANMISAARSYQSNLEAVNTAKSLMLHTLNMGR</sequence>
<evidence type="ECO:0000259" key="7">
    <source>
        <dbReference type="Pfam" id="PF00460"/>
    </source>
</evidence>
<evidence type="ECO:0000259" key="8">
    <source>
        <dbReference type="Pfam" id="PF06429"/>
    </source>
</evidence>
<protein>
    <recommendedName>
        <fullName evidence="3 6">Flagellar basal-body rod protein FlgC</fullName>
    </recommendedName>
</protein>
<keyword evidence="9" id="KW-0282">Flagellum</keyword>
<dbReference type="OrthoDB" id="9794148at2"/>
<dbReference type="PANTHER" id="PTHR30435:SF2">
    <property type="entry name" value="FLAGELLAR BASAL-BODY ROD PROTEIN FLGC"/>
    <property type="match status" value="1"/>
</dbReference>
<name>A0A1Y1SG84_9GAMM</name>
<dbReference type="EMBL" id="AQQV01000001">
    <property type="protein sequence ID" value="ORE88675.1"/>
    <property type="molecule type" value="Genomic_DNA"/>
</dbReference>
<gene>
    <name evidence="9" type="ORF">ATO7_02330</name>
</gene>
<evidence type="ECO:0000256" key="1">
    <source>
        <dbReference type="ARBA" id="ARBA00004117"/>
    </source>
</evidence>
<evidence type="ECO:0000313" key="10">
    <source>
        <dbReference type="Proteomes" id="UP000192342"/>
    </source>
</evidence>
<dbReference type="PROSITE" id="PS00588">
    <property type="entry name" value="FLAGELLA_BB_ROD"/>
    <property type="match status" value="1"/>
</dbReference>
<evidence type="ECO:0000256" key="2">
    <source>
        <dbReference type="ARBA" id="ARBA00009677"/>
    </source>
</evidence>
<comment type="subunit">
    <text evidence="5 6">The basal body constitutes a major portion of the flagellar organelle and consists of four rings (L,P,S, and M) mounted on a central rod. The rod consists of about 26 subunits of FlgG in the distal portion, and FlgB, FlgC and FlgF are thought to build up the proximal portion of the rod with about 6 subunits each.</text>
</comment>
<comment type="subcellular location">
    <subcellularLocation>
        <location evidence="1 6">Bacterial flagellum basal body</location>
    </subcellularLocation>
</comment>
<keyword evidence="10" id="KW-1185">Reference proteome</keyword>
<accession>A0A1Y1SG84</accession>
<keyword evidence="4 6" id="KW-0975">Bacterial flagellum</keyword>
<evidence type="ECO:0000256" key="3">
    <source>
        <dbReference type="ARBA" id="ARBA00017941"/>
    </source>
</evidence>
<evidence type="ECO:0000256" key="6">
    <source>
        <dbReference type="RuleBase" id="RU362062"/>
    </source>
</evidence>
<dbReference type="InterPro" id="IPR010930">
    <property type="entry name" value="Flg_bb/hook_C_dom"/>
</dbReference>
<evidence type="ECO:0000256" key="4">
    <source>
        <dbReference type="ARBA" id="ARBA00023143"/>
    </source>
</evidence>
<dbReference type="AlphaFoldDB" id="A0A1Y1SG84"/>
<keyword evidence="9" id="KW-0969">Cilium</keyword>
<feature type="domain" description="Flagellar basal body rod protein N-terminal" evidence="7">
    <location>
        <begin position="7"/>
        <end position="36"/>
    </location>
</feature>
<dbReference type="GO" id="GO:0030694">
    <property type="term" value="C:bacterial-type flagellum basal body, rod"/>
    <property type="evidence" value="ECO:0007669"/>
    <property type="project" value="UniProtKB-UniRule"/>
</dbReference>
<dbReference type="STRING" id="1317117.ATO7_02330"/>